<sequence>MAFVLAAIFFNTSAVGKLPILEGLAVVLHFFGFFAFIVILWVNENNWRSIGLATLVGMVGPTTTYLGGDSAVHLAEELKDASYILPRAMVFAALANYALGFATTVSFMFNLGDLKEDLNHPSGQPWVAVIRRITGSQAATIVLLIVMIIIYLFCAVNQVTTSSRQIFAFARDKGLPFHGFLSKVRPQSGVPANSVYVTLAFTCCLALIIIGLRYLRITGQSAPLIKQKVHGRLQHHPIGLRYWSFYLVHYMH</sequence>
<gene>
    <name evidence="1" type="ORF">LTR37_007602</name>
</gene>
<protein>
    <submittedName>
        <fullName evidence="1">Uncharacterized protein</fullName>
    </submittedName>
</protein>
<dbReference type="EMBL" id="JAUTXU010000053">
    <property type="protein sequence ID" value="KAK3714867.1"/>
    <property type="molecule type" value="Genomic_DNA"/>
</dbReference>
<reference evidence="1" key="1">
    <citation type="submission" date="2023-07" db="EMBL/GenBank/DDBJ databases">
        <title>Black Yeasts Isolated from many extreme environments.</title>
        <authorList>
            <person name="Coleine C."/>
            <person name="Stajich J.E."/>
            <person name="Selbmann L."/>
        </authorList>
    </citation>
    <scope>NUCLEOTIDE SEQUENCE</scope>
    <source>
        <strain evidence="1">CCFEE 5714</strain>
    </source>
</reference>
<accession>A0ACC3ND75</accession>
<name>A0ACC3ND75_9PEZI</name>
<proteinExistence type="predicted"/>
<dbReference type="Proteomes" id="UP001281147">
    <property type="component" value="Unassembled WGS sequence"/>
</dbReference>
<keyword evidence="2" id="KW-1185">Reference proteome</keyword>
<evidence type="ECO:0000313" key="1">
    <source>
        <dbReference type="EMBL" id="KAK3714867.1"/>
    </source>
</evidence>
<organism evidence="1 2">
    <name type="scientific">Vermiconidia calcicola</name>
    <dbReference type="NCBI Taxonomy" id="1690605"/>
    <lineage>
        <taxon>Eukaryota</taxon>
        <taxon>Fungi</taxon>
        <taxon>Dikarya</taxon>
        <taxon>Ascomycota</taxon>
        <taxon>Pezizomycotina</taxon>
        <taxon>Dothideomycetes</taxon>
        <taxon>Dothideomycetidae</taxon>
        <taxon>Mycosphaerellales</taxon>
        <taxon>Extremaceae</taxon>
        <taxon>Vermiconidia</taxon>
    </lineage>
</organism>
<comment type="caution">
    <text evidence="1">The sequence shown here is derived from an EMBL/GenBank/DDBJ whole genome shotgun (WGS) entry which is preliminary data.</text>
</comment>
<evidence type="ECO:0000313" key="2">
    <source>
        <dbReference type="Proteomes" id="UP001281147"/>
    </source>
</evidence>